<dbReference type="OrthoDB" id="19653at2759"/>
<keyword evidence="1" id="KW-0812">Transmembrane</keyword>
<keyword evidence="1" id="KW-0472">Membrane</keyword>
<proteinExistence type="predicted"/>
<accession>A0A813BW58</accession>
<name>A0A813BW58_9DINO</name>
<sequence length="248" mass="27692">MECGVTWLLWLCGWWGLGKFAYGEPAPYVLCLSLASHFRIPPPFGQVPPLLDVLMTYLVGHSTFYACCFCGVFFFTSHWRPCWLLSSASCAVLTARRWRALSQLEWPPQPRPPQPLLTLLHPYLYFFFSEVPGKKPQGPIRLEQIRPSSLEAPIDVWWPGVPAPRDGYPVLRLGPGIDLMVPDPRRCLARWPPAVLATGTTPPGPSSCRILDRQLRVPPAEGCTMAGTARGLQGCSRLARKGRSRIGR</sequence>
<gene>
    <name evidence="3" type="primary">nlhH</name>
    <name evidence="3" type="ORF">SNEC2469_LOCUS32253</name>
</gene>
<feature type="transmembrane region" description="Helical" evidence="1">
    <location>
        <begin position="54"/>
        <end position="75"/>
    </location>
</feature>
<evidence type="ECO:0000313" key="4">
    <source>
        <dbReference type="Proteomes" id="UP000601435"/>
    </source>
</evidence>
<dbReference type="AlphaFoldDB" id="A0A813BW58"/>
<feature type="signal peptide" evidence="2">
    <location>
        <begin position="1"/>
        <end position="23"/>
    </location>
</feature>
<evidence type="ECO:0000313" key="3">
    <source>
        <dbReference type="EMBL" id="CAE7929059.1"/>
    </source>
</evidence>
<evidence type="ECO:0000256" key="1">
    <source>
        <dbReference type="SAM" id="Phobius"/>
    </source>
</evidence>
<keyword evidence="2" id="KW-0732">Signal</keyword>
<feature type="chain" id="PRO_5032392768" evidence="2">
    <location>
        <begin position="24"/>
        <end position="248"/>
    </location>
</feature>
<dbReference type="EMBL" id="CAJNJA010081074">
    <property type="protein sequence ID" value="CAE7929059.1"/>
    <property type="molecule type" value="Genomic_DNA"/>
</dbReference>
<keyword evidence="4" id="KW-1185">Reference proteome</keyword>
<dbReference type="Proteomes" id="UP000601435">
    <property type="component" value="Unassembled WGS sequence"/>
</dbReference>
<organism evidence="3 4">
    <name type="scientific">Symbiodinium necroappetens</name>
    <dbReference type="NCBI Taxonomy" id="1628268"/>
    <lineage>
        <taxon>Eukaryota</taxon>
        <taxon>Sar</taxon>
        <taxon>Alveolata</taxon>
        <taxon>Dinophyceae</taxon>
        <taxon>Suessiales</taxon>
        <taxon>Symbiodiniaceae</taxon>
        <taxon>Symbiodinium</taxon>
    </lineage>
</organism>
<protein>
    <submittedName>
        <fullName evidence="3">NlhH protein</fullName>
    </submittedName>
</protein>
<evidence type="ECO:0000256" key="2">
    <source>
        <dbReference type="SAM" id="SignalP"/>
    </source>
</evidence>
<comment type="caution">
    <text evidence="3">The sequence shown here is derived from an EMBL/GenBank/DDBJ whole genome shotgun (WGS) entry which is preliminary data.</text>
</comment>
<keyword evidence="1" id="KW-1133">Transmembrane helix</keyword>
<reference evidence="3" key="1">
    <citation type="submission" date="2021-02" db="EMBL/GenBank/DDBJ databases">
        <authorList>
            <person name="Dougan E. K."/>
            <person name="Rhodes N."/>
            <person name="Thang M."/>
            <person name="Chan C."/>
        </authorList>
    </citation>
    <scope>NUCLEOTIDE SEQUENCE</scope>
</reference>